<evidence type="ECO:0000256" key="1">
    <source>
        <dbReference type="SAM" id="MobiDB-lite"/>
    </source>
</evidence>
<accession>A0A1G6XWE5</accession>
<evidence type="ECO:0000313" key="3">
    <source>
        <dbReference type="Proteomes" id="UP000199344"/>
    </source>
</evidence>
<proteinExistence type="predicted"/>
<dbReference type="Proteomes" id="UP000199344">
    <property type="component" value="Unassembled WGS sequence"/>
</dbReference>
<sequence length="255" mass="27804">MSDSLPSARILFASDALEIGYLPGSSGQLVVVFSSIGESHEIARGLPARNEFIGSVSASGRRHVLFVKDNMRSWFTHQGVRDLWQAVALSSIRLIRPSHVTTLGLSMGGYAAIRFARLLGAEAALAFSPQFSVEQSVVRDKRWHRFLHQVDMAREPTVSPEDIGGGRYFALFGGDAGRDRKHAERFLKIPGVRVLRTEGGYHNFPRQLKAQGLLDRLIAAVIDGGDPSAQPEFKLSAYDSPASVPADPAEAEQHG</sequence>
<dbReference type="OrthoDB" id="1997677at2"/>
<dbReference type="Gene3D" id="3.40.50.1820">
    <property type="entry name" value="alpha/beta hydrolase"/>
    <property type="match status" value="1"/>
</dbReference>
<keyword evidence="3" id="KW-1185">Reference proteome</keyword>
<organism evidence="2 3">
    <name type="scientific">Paracoccus isoporae</name>
    <dbReference type="NCBI Taxonomy" id="591205"/>
    <lineage>
        <taxon>Bacteria</taxon>
        <taxon>Pseudomonadati</taxon>
        <taxon>Pseudomonadota</taxon>
        <taxon>Alphaproteobacteria</taxon>
        <taxon>Rhodobacterales</taxon>
        <taxon>Paracoccaceae</taxon>
        <taxon>Paracoccus</taxon>
    </lineage>
</organism>
<evidence type="ECO:0000313" key="2">
    <source>
        <dbReference type="EMBL" id="SDD81747.1"/>
    </source>
</evidence>
<reference evidence="2 3" key="1">
    <citation type="submission" date="2016-10" db="EMBL/GenBank/DDBJ databases">
        <authorList>
            <person name="de Groot N.N."/>
        </authorList>
    </citation>
    <scope>NUCLEOTIDE SEQUENCE [LARGE SCALE GENOMIC DNA]</scope>
    <source>
        <strain evidence="2 3">DSM 22220</strain>
    </source>
</reference>
<name>A0A1G6XWE5_9RHOB</name>
<dbReference type="EMBL" id="FNAH01000002">
    <property type="protein sequence ID" value="SDD81747.1"/>
    <property type="molecule type" value="Genomic_DNA"/>
</dbReference>
<dbReference type="STRING" id="591205.SAMN05421538_102503"/>
<evidence type="ECO:0008006" key="4">
    <source>
        <dbReference type="Google" id="ProtNLM"/>
    </source>
</evidence>
<dbReference type="AlphaFoldDB" id="A0A1G6XWE5"/>
<dbReference type="SUPFAM" id="SSF53474">
    <property type="entry name" value="alpha/beta-Hydrolases"/>
    <property type="match status" value="1"/>
</dbReference>
<feature type="region of interest" description="Disordered" evidence="1">
    <location>
        <begin position="232"/>
        <end position="255"/>
    </location>
</feature>
<dbReference type="RefSeq" id="WP_090521756.1">
    <property type="nucleotide sequence ID" value="NZ_FNAH01000002.1"/>
</dbReference>
<protein>
    <recommendedName>
        <fullName evidence="4">Esterase</fullName>
    </recommendedName>
</protein>
<dbReference type="InterPro" id="IPR029058">
    <property type="entry name" value="AB_hydrolase_fold"/>
</dbReference>
<gene>
    <name evidence="2" type="ORF">SAMN05421538_102503</name>
</gene>